<dbReference type="Proteomes" id="UP000618579">
    <property type="component" value="Unassembled WGS sequence"/>
</dbReference>
<protein>
    <submittedName>
        <fullName evidence="1">Uncharacterized protein</fullName>
    </submittedName>
</protein>
<keyword evidence="2" id="KW-1185">Reference proteome</keyword>
<dbReference type="RefSeq" id="WP_171681308.1">
    <property type="nucleotide sequence ID" value="NZ_WHNZ01000004.1"/>
</dbReference>
<proteinExistence type="predicted"/>
<accession>A0ABX1ZI31</accession>
<reference evidence="1 2" key="1">
    <citation type="submission" date="2019-10" db="EMBL/GenBank/DDBJ databases">
        <title>Description of Paenibacillus pedi sp. nov.</title>
        <authorList>
            <person name="Carlier A."/>
            <person name="Qi S."/>
        </authorList>
    </citation>
    <scope>NUCLEOTIDE SEQUENCE [LARGE SCALE GENOMIC DNA]</scope>
    <source>
        <strain evidence="1 2">LMG 31457</strain>
    </source>
</reference>
<evidence type="ECO:0000313" key="1">
    <source>
        <dbReference type="EMBL" id="NOU98413.1"/>
    </source>
</evidence>
<organism evidence="1 2">
    <name type="scientific">Paenibacillus planticolens</name>
    <dbReference type="NCBI Taxonomy" id="2654976"/>
    <lineage>
        <taxon>Bacteria</taxon>
        <taxon>Bacillati</taxon>
        <taxon>Bacillota</taxon>
        <taxon>Bacilli</taxon>
        <taxon>Bacillales</taxon>
        <taxon>Paenibacillaceae</taxon>
        <taxon>Paenibacillus</taxon>
    </lineage>
</organism>
<sequence length="72" mass="7856">MIVRKPIAFNVDDAHQRELLEWVASRSNNFSGFVKDVLFAFKSGVGAAQVTAEAAVEASPVRVKYANVGDIF</sequence>
<evidence type="ECO:0000313" key="2">
    <source>
        <dbReference type="Proteomes" id="UP000618579"/>
    </source>
</evidence>
<name>A0ABX1ZI31_9BACL</name>
<gene>
    <name evidence="1" type="ORF">GC097_00030</name>
</gene>
<dbReference type="EMBL" id="WHNZ01000004">
    <property type="protein sequence ID" value="NOU98413.1"/>
    <property type="molecule type" value="Genomic_DNA"/>
</dbReference>
<comment type="caution">
    <text evidence="1">The sequence shown here is derived from an EMBL/GenBank/DDBJ whole genome shotgun (WGS) entry which is preliminary data.</text>
</comment>